<dbReference type="PANTHER" id="PTHR43520">
    <property type="entry name" value="ATP7, ISOFORM B"/>
    <property type="match status" value="1"/>
</dbReference>
<dbReference type="InterPro" id="IPR036412">
    <property type="entry name" value="HAD-like_sf"/>
</dbReference>
<feature type="transmembrane region" description="Helical" evidence="13">
    <location>
        <begin position="113"/>
        <end position="132"/>
    </location>
</feature>
<keyword evidence="11" id="KW-0406">Ion transport</keyword>
<dbReference type="InterPro" id="IPR006121">
    <property type="entry name" value="HMA_dom"/>
</dbReference>
<dbReference type="InterPro" id="IPR044492">
    <property type="entry name" value="P_typ_ATPase_HD_dom"/>
</dbReference>
<dbReference type="Pfam" id="PF00122">
    <property type="entry name" value="E1-E2_ATPase"/>
    <property type="match status" value="1"/>
</dbReference>
<feature type="transmembrane region" description="Helical" evidence="13">
    <location>
        <begin position="745"/>
        <end position="764"/>
    </location>
</feature>
<dbReference type="Pfam" id="PF00702">
    <property type="entry name" value="Hydrolase"/>
    <property type="match status" value="1"/>
</dbReference>
<dbReference type="SUPFAM" id="SSF55008">
    <property type="entry name" value="HMA, heavy metal-associated domain"/>
    <property type="match status" value="1"/>
</dbReference>
<dbReference type="CDD" id="cd00371">
    <property type="entry name" value="HMA"/>
    <property type="match status" value="1"/>
</dbReference>
<dbReference type="NCBIfam" id="TIGR01525">
    <property type="entry name" value="ATPase-IB_hvy"/>
    <property type="match status" value="1"/>
</dbReference>
<dbReference type="Gene3D" id="3.40.50.1000">
    <property type="entry name" value="HAD superfamily/HAD-like"/>
    <property type="match status" value="1"/>
</dbReference>
<dbReference type="GO" id="GO:0005524">
    <property type="term" value="F:ATP binding"/>
    <property type="evidence" value="ECO:0007669"/>
    <property type="project" value="UniProtKB-UniRule"/>
</dbReference>
<dbReference type="GO" id="GO:0055070">
    <property type="term" value="P:copper ion homeostasis"/>
    <property type="evidence" value="ECO:0007669"/>
    <property type="project" value="TreeGrafter"/>
</dbReference>
<name>A0AAD0AN27_9FUSO</name>
<dbReference type="SUPFAM" id="SSF81665">
    <property type="entry name" value="Calcium ATPase, transmembrane domain M"/>
    <property type="match status" value="1"/>
</dbReference>
<dbReference type="PRINTS" id="PR00119">
    <property type="entry name" value="CATATPASE"/>
</dbReference>
<dbReference type="InterPro" id="IPR027256">
    <property type="entry name" value="P-typ_ATPase_IB"/>
</dbReference>
<dbReference type="SUPFAM" id="SSF56784">
    <property type="entry name" value="HAD-like"/>
    <property type="match status" value="1"/>
</dbReference>
<dbReference type="InterPro" id="IPR023214">
    <property type="entry name" value="HAD_sf"/>
</dbReference>
<evidence type="ECO:0000256" key="13">
    <source>
        <dbReference type="RuleBase" id="RU362081"/>
    </source>
</evidence>
<dbReference type="PANTHER" id="PTHR43520:SF8">
    <property type="entry name" value="P-TYPE CU(+) TRANSPORTER"/>
    <property type="match status" value="1"/>
</dbReference>
<feature type="transmembrane region" description="Helical" evidence="13">
    <location>
        <begin position="401"/>
        <end position="424"/>
    </location>
</feature>
<evidence type="ECO:0000256" key="6">
    <source>
        <dbReference type="ARBA" id="ARBA00022723"/>
    </source>
</evidence>
<keyword evidence="3" id="KW-0813">Transport</keyword>
<dbReference type="NCBIfam" id="TIGR01494">
    <property type="entry name" value="ATPase_P-type"/>
    <property type="match status" value="1"/>
</dbReference>
<keyword evidence="10 13" id="KW-1133">Transmembrane helix</keyword>
<dbReference type="Pfam" id="PF00403">
    <property type="entry name" value="HMA"/>
    <property type="match status" value="1"/>
</dbReference>
<dbReference type="SFLD" id="SFLDF00027">
    <property type="entry name" value="p-type_atpase"/>
    <property type="match status" value="1"/>
</dbReference>
<keyword evidence="6 13" id="KW-0479">Metal-binding</keyword>
<feature type="transmembrane region" description="Helical" evidence="13">
    <location>
        <begin position="183"/>
        <end position="202"/>
    </location>
</feature>
<dbReference type="PRINTS" id="PR00943">
    <property type="entry name" value="CUATPASE"/>
</dbReference>
<feature type="transmembrane region" description="Helical" evidence="13">
    <location>
        <begin position="144"/>
        <end position="162"/>
    </location>
</feature>
<evidence type="ECO:0000256" key="2">
    <source>
        <dbReference type="ARBA" id="ARBA00006024"/>
    </source>
</evidence>
<evidence type="ECO:0000256" key="11">
    <source>
        <dbReference type="ARBA" id="ARBA00023065"/>
    </source>
</evidence>
<evidence type="ECO:0000256" key="12">
    <source>
        <dbReference type="ARBA" id="ARBA00023136"/>
    </source>
</evidence>
<accession>A0AAD0AN27</accession>
<evidence type="ECO:0000256" key="4">
    <source>
        <dbReference type="ARBA" id="ARBA00022475"/>
    </source>
</evidence>
<dbReference type="Gene3D" id="2.70.150.10">
    <property type="entry name" value="Calcium-transporting ATPase, cytoplasmic transduction domain A"/>
    <property type="match status" value="1"/>
</dbReference>
<dbReference type="FunFam" id="3.40.50.1000:FF:000020">
    <property type="entry name" value="Probable cation-transporting P-type ATPase"/>
    <property type="match status" value="1"/>
</dbReference>
<gene>
    <name evidence="15" type="ORF">CTM74_06750</name>
</gene>
<dbReference type="EMBL" id="CP024700">
    <property type="protein sequence ID" value="ATV61540.1"/>
    <property type="molecule type" value="Genomic_DNA"/>
</dbReference>
<keyword evidence="5 13" id="KW-0812">Transmembrane</keyword>
<dbReference type="InterPro" id="IPR008250">
    <property type="entry name" value="ATPase_P-typ_transduc_dom_A_sf"/>
</dbReference>
<dbReference type="InterPro" id="IPR036163">
    <property type="entry name" value="HMA_dom_sf"/>
</dbReference>
<dbReference type="Gene3D" id="3.30.70.100">
    <property type="match status" value="1"/>
</dbReference>
<feature type="domain" description="HMA" evidence="14">
    <location>
        <begin position="20"/>
        <end position="86"/>
    </location>
</feature>
<dbReference type="Gene3D" id="3.40.1110.10">
    <property type="entry name" value="Calcium-transporting ATPase, cytoplasmic domain N"/>
    <property type="match status" value="1"/>
</dbReference>
<organism evidence="15 16">
    <name type="scientific">Fusobacterium pseudoperiodonticum</name>
    <dbReference type="NCBI Taxonomy" id="2663009"/>
    <lineage>
        <taxon>Bacteria</taxon>
        <taxon>Fusobacteriati</taxon>
        <taxon>Fusobacteriota</taxon>
        <taxon>Fusobacteriia</taxon>
        <taxon>Fusobacteriales</taxon>
        <taxon>Fusobacteriaceae</taxon>
        <taxon>Fusobacterium</taxon>
    </lineage>
</organism>
<dbReference type="FunFam" id="3.30.70.100:FF:000005">
    <property type="entry name" value="Copper-exporting P-type ATPase A"/>
    <property type="match status" value="1"/>
</dbReference>
<comment type="subcellular location">
    <subcellularLocation>
        <location evidence="1">Cell membrane</location>
        <topology evidence="1">Multi-pass membrane protein</topology>
    </subcellularLocation>
</comment>
<dbReference type="CDD" id="cd02094">
    <property type="entry name" value="P-type_ATPase_Cu-like"/>
    <property type="match status" value="1"/>
</dbReference>
<dbReference type="NCBIfam" id="TIGR01511">
    <property type="entry name" value="ATPase-IB1_Cu"/>
    <property type="match status" value="1"/>
</dbReference>
<dbReference type="InterPro" id="IPR001757">
    <property type="entry name" value="P_typ_ATPase"/>
</dbReference>
<evidence type="ECO:0000313" key="15">
    <source>
        <dbReference type="EMBL" id="ATV61540.1"/>
    </source>
</evidence>
<dbReference type="InterPro" id="IPR018303">
    <property type="entry name" value="ATPase_P-typ_P_site"/>
</dbReference>
<protein>
    <submittedName>
        <fullName evidence="15">Copper-transporting ATPase</fullName>
    </submittedName>
</protein>
<dbReference type="GO" id="GO:0005886">
    <property type="term" value="C:plasma membrane"/>
    <property type="evidence" value="ECO:0007669"/>
    <property type="project" value="UniProtKB-SubCell"/>
</dbReference>
<dbReference type="GO" id="GO:0005507">
    <property type="term" value="F:copper ion binding"/>
    <property type="evidence" value="ECO:0007669"/>
    <property type="project" value="TreeGrafter"/>
</dbReference>
<keyword evidence="9" id="KW-1278">Translocase</keyword>
<feature type="transmembrane region" description="Helical" evidence="13">
    <location>
        <begin position="366"/>
        <end position="389"/>
    </location>
</feature>
<evidence type="ECO:0000256" key="9">
    <source>
        <dbReference type="ARBA" id="ARBA00022967"/>
    </source>
</evidence>
<dbReference type="PRINTS" id="PR00942">
    <property type="entry name" value="CUATPASEI"/>
</dbReference>
<keyword evidence="4 13" id="KW-1003">Cell membrane</keyword>
<dbReference type="SFLD" id="SFLDG00002">
    <property type="entry name" value="C1.7:_P-type_atpase_like"/>
    <property type="match status" value="1"/>
</dbReference>
<dbReference type="FunFam" id="2.70.150.10:FF:000002">
    <property type="entry name" value="Copper-transporting ATPase 1, putative"/>
    <property type="match status" value="1"/>
</dbReference>
<evidence type="ECO:0000256" key="1">
    <source>
        <dbReference type="ARBA" id="ARBA00004651"/>
    </source>
</evidence>
<dbReference type="InterPro" id="IPR059000">
    <property type="entry name" value="ATPase_P-type_domA"/>
</dbReference>
<dbReference type="GO" id="GO:0016887">
    <property type="term" value="F:ATP hydrolysis activity"/>
    <property type="evidence" value="ECO:0007669"/>
    <property type="project" value="InterPro"/>
</dbReference>
<dbReference type="GO" id="GO:0043682">
    <property type="term" value="F:P-type divalent copper transporter activity"/>
    <property type="evidence" value="ECO:0007669"/>
    <property type="project" value="TreeGrafter"/>
</dbReference>
<evidence type="ECO:0000256" key="7">
    <source>
        <dbReference type="ARBA" id="ARBA00022741"/>
    </source>
</evidence>
<evidence type="ECO:0000259" key="14">
    <source>
        <dbReference type="PROSITE" id="PS50846"/>
    </source>
</evidence>
<dbReference type="SUPFAM" id="SSF81653">
    <property type="entry name" value="Calcium ATPase, transduction domain A"/>
    <property type="match status" value="1"/>
</dbReference>
<dbReference type="NCBIfam" id="TIGR01512">
    <property type="entry name" value="ATPase-IB2_Cd"/>
    <property type="match status" value="1"/>
</dbReference>
<dbReference type="PROSITE" id="PS00154">
    <property type="entry name" value="ATPASE_E1_E2"/>
    <property type="match status" value="1"/>
</dbReference>
<sequence length="770" mass="85104">MENDIKSGAELDNKQERDNKKLELKIDGISCQACVAKIERKLSRTEGVEKALVNISNNMADIEYDEKEIKASEIMKIIEKLGYTPKRREDLKDKEEAIRAEKMLKSELTKSKIAIVLSLILMYISMSHMFGLPVPHIIYPVDHIFNYVAIQFIIAVTVMIIGKRFYKVGFRQLFMLSPNMDSLVAVGTSSAFIYSLYISYKIFADNNIHLMHSLYYESAAMIIAFVMLGKYLETLSKGKASAAIKKLVNFQAKKANIIRNGEIVEIDINEVSKGDIVFIKPGEKIPVDGTIIEGHSTIDEAMITGESIPVEKLENDKVYSGSINKDGALKVVVNATEGETLISKIAKLVEDAQMTKAPIARLADKVSLIFVPTVIFIAIFAALLWWFLIKYNVVSVSQNHFEFVLTIFISILIIACPCSLGLATPTAIMVGTGKGAELGILIKSGEALEKLNEIDTIVFDKTGTLTEGTPKVIDIVSIDNVLSKDEILKIAASMEVNSEHPLGKAVYDEAKEKNVELYDVKKFLSISGRGVIGEVEEKKYLLGNKKLLIDNGISNLHEEEIHKYELEGKTTILLADQEKLIAFITLADVVRNESIELIEKLKKENIKTYMLTGDNERTAKVIAKKLGIDDVIAEVSPEDKYKKVKDLQEQGRKVVMVGDGVNDSPALAQADVGMAIGSGTDIAIESADIVLMSKDIETILTAIRLSKATIKNIKENLFWAFFYNSCGIPIAGGLLYLFTGHLLNPMLAGLAMGLSSVSVVTNALRLKRFK</sequence>
<feature type="transmembrane region" description="Helical" evidence="13">
    <location>
        <begin position="717"/>
        <end position="739"/>
    </location>
</feature>
<evidence type="ECO:0000313" key="16">
    <source>
        <dbReference type="Proteomes" id="UP000228552"/>
    </source>
</evidence>
<dbReference type="InterPro" id="IPR023298">
    <property type="entry name" value="ATPase_P-typ_TM_dom_sf"/>
</dbReference>
<evidence type="ECO:0000256" key="5">
    <source>
        <dbReference type="ARBA" id="ARBA00022692"/>
    </source>
</evidence>
<feature type="transmembrane region" description="Helical" evidence="13">
    <location>
        <begin position="214"/>
        <end position="232"/>
    </location>
</feature>
<keyword evidence="16" id="KW-1185">Reference proteome</keyword>
<keyword evidence="8 13" id="KW-0067">ATP-binding</keyword>
<evidence type="ECO:0000256" key="10">
    <source>
        <dbReference type="ARBA" id="ARBA00022989"/>
    </source>
</evidence>
<dbReference type="AlphaFoldDB" id="A0AAD0AN27"/>
<evidence type="ECO:0000256" key="8">
    <source>
        <dbReference type="ARBA" id="ARBA00022840"/>
    </source>
</evidence>
<dbReference type="PROSITE" id="PS50846">
    <property type="entry name" value="HMA_2"/>
    <property type="match status" value="1"/>
</dbReference>
<proteinExistence type="inferred from homology"/>
<evidence type="ECO:0000256" key="3">
    <source>
        <dbReference type="ARBA" id="ARBA00022448"/>
    </source>
</evidence>
<comment type="similarity">
    <text evidence="2 13">Belongs to the cation transport ATPase (P-type) (TC 3.A.3) family. Type IB subfamily.</text>
</comment>
<keyword evidence="12 13" id="KW-0472">Membrane</keyword>
<reference evidence="15 16" key="1">
    <citation type="submission" date="2017-11" db="EMBL/GenBank/DDBJ databases">
        <title>Genome sequencing of Fusobacterium periodonticum KCOM 1263.</title>
        <authorList>
            <person name="Kook J.-K."/>
            <person name="Park S.-N."/>
            <person name="Lim Y.K."/>
        </authorList>
    </citation>
    <scope>NUCLEOTIDE SEQUENCE [LARGE SCALE GENOMIC DNA]</scope>
    <source>
        <strain evidence="15 16">KCOM 1263</strain>
    </source>
</reference>
<dbReference type="Proteomes" id="UP000228552">
    <property type="component" value="Chromosome"/>
</dbReference>
<dbReference type="InterPro" id="IPR023299">
    <property type="entry name" value="ATPase_P-typ_cyto_dom_N"/>
</dbReference>
<dbReference type="SFLD" id="SFLDS00003">
    <property type="entry name" value="Haloacid_Dehalogenase"/>
    <property type="match status" value="1"/>
</dbReference>
<keyword evidence="7 13" id="KW-0547">Nucleotide-binding</keyword>